<reference evidence="1 2" key="1">
    <citation type="submission" date="2019-06" db="EMBL/GenBank/DDBJ databases">
        <title>Genomic Encyclopedia of Type Strains, Phase IV (KMG-V): Genome sequencing to study the core and pangenomes of soil and plant-associated prokaryotes.</title>
        <authorList>
            <person name="Whitman W."/>
        </authorList>
    </citation>
    <scope>NUCLEOTIDE SEQUENCE [LARGE SCALE GENOMIC DNA]</scope>
    <source>
        <strain evidence="1 2">BR 10556</strain>
    </source>
</reference>
<evidence type="ECO:0000313" key="1">
    <source>
        <dbReference type="EMBL" id="TWB72353.1"/>
    </source>
</evidence>
<dbReference type="RefSeq" id="WP_080140041.1">
    <property type="nucleotide sequence ID" value="NZ_LWIG01000061.1"/>
</dbReference>
<dbReference type="Proteomes" id="UP000315914">
    <property type="component" value="Unassembled WGS sequence"/>
</dbReference>
<accession>A0A560JMF8</accession>
<proteinExistence type="predicted"/>
<name>A0A560JMF8_9BRAD</name>
<comment type="caution">
    <text evidence="1">The sequence shown here is derived from an EMBL/GenBank/DDBJ whole genome shotgun (WGS) entry which is preliminary data.</text>
</comment>
<dbReference type="OrthoDB" id="8253923at2"/>
<organism evidence="1 2">
    <name type="scientific">Bradyrhizobium sacchari</name>
    <dbReference type="NCBI Taxonomy" id="1399419"/>
    <lineage>
        <taxon>Bacteria</taxon>
        <taxon>Pseudomonadati</taxon>
        <taxon>Pseudomonadota</taxon>
        <taxon>Alphaproteobacteria</taxon>
        <taxon>Hyphomicrobiales</taxon>
        <taxon>Nitrobacteraceae</taxon>
        <taxon>Bradyrhizobium</taxon>
    </lineage>
</organism>
<evidence type="ECO:0000313" key="2">
    <source>
        <dbReference type="Proteomes" id="UP000315914"/>
    </source>
</evidence>
<sequence>MVQLTPAEQIEQSYDLAMMALADHPTRERDAEAMVGVLIGILDRDALRDAITKVPVDARVHPRPKANVAARP</sequence>
<dbReference type="AlphaFoldDB" id="A0A560JMF8"/>
<gene>
    <name evidence="1" type="ORF">FBZ95_10668</name>
</gene>
<keyword evidence="2" id="KW-1185">Reference proteome</keyword>
<protein>
    <submittedName>
        <fullName evidence="1">Uncharacterized protein</fullName>
    </submittedName>
</protein>
<dbReference type="EMBL" id="VITW01000006">
    <property type="protein sequence ID" value="TWB72353.1"/>
    <property type="molecule type" value="Genomic_DNA"/>
</dbReference>